<protein>
    <submittedName>
        <fullName evidence="4">DNA polymerase III subunit epsilon</fullName>
    </submittedName>
</protein>
<dbReference type="GO" id="GO:0004527">
    <property type="term" value="F:exonuclease activity"/>
    <property type="evidence" value="ECO:0007669"/>
    <property type="project" value="UniProtKB-KW"/>
</dbReference>
<dbReference type="CDD" id="cd06127">
    <property type="entry name" value="DEDDh"/>
    <property type="match status" value="1"/>
</dbReference>
<dbReference type="SUPFAM" id="SSF53098">
    <property type="entry name" value="Ribonuclease H-like"/>
    <property type="match status" value="1"/>
</dbReference>
<keyword evidence="2" id="KW-0378">Hydrolase</keyword>
<dbReference type="Proteomes" id="UP000186931">
    <property type="component" value="Unassembled WGS sequence"/>
</dbReference>
<dbReference type="InterPro" id="IPR013520">
    <property type="entry name" value="Ribonucl_H"/>
</dbReference>
<evidence type="ECO:0000313" key="4">
    <source>
        <dbReference type="EMBL" id="OFE44734.1"/>
    </source>
</evidence>
<dbReference type="RefSeq" id="WP_070152358.1">
    <property type="nucleotide sequence ID" value="NZ_MKQS01000001.1"/>
</dbReference>
<dbReference type="STRING" id="202956.BJN41_01000"/>
<dbReference type="GO" id="GO:0003676">
    <property type="term" value="F:nucleic acid binding"/>
    <property type="evidence" value="ECO:0007669"/>
    <property type="project" value="InterPro"/>
</dbReference>
<feature type="domain" description="Exonuclease" evidence="3">
    <location>
        <begin position="2"/>
        <end position="170"/>
    </location>
</feature>
<evidence type="ECO:0000256" key="2">
    <source>
        <dbReference type="ARBA" id="ARBA00022839"/>
    </source>
</evidence>
<evidence type="ECO:0000256" key="1">
    <source>
        <dbReference type="ARBA" id="ARBA00022722"/>
    </source>
</evidence>
<dbReference type="InterPro" id="IPR036397">
    <property type="entry name" value="RNaseH_sf"/>
</dbReference>
<evidence type="ECO:0000259" key="3">
    <source>
        <dbReference type="SMART" id="SM00479"/>
    </source>
</evidence>
<organism evidence="4 5">
    <name type="scientific">Acinetobacter towneri</name>
    <dbReference type="NCBI Taxonomy" id="202956"/>
    <lineage>
        <taxon>Bacteria</taxon>
        <taxon>Pseudomonadati</taxon>
        <taxon>Pseudomonadota</taxon>
        <taxon>Gammaproteobacteria</taxon>
        <taxon>Moraxellales</taxon>
        <taxon>Moraxellaceae</taxon>
        <taxon>Acinetobacter</taxon>
    </lineage>
</organism>
<dbReference type="Pfam" id="PF00929">
    <property type="entry name" value="RNase_T"/>
    <property type="match status" value="1"/>
</dbReference>
<evidence type="ECO:0000313" key="5">
    <source>
        <dbReference type="Proteomes" id="UP000186931"/>
    </source>
</evidence>
<dbReference type="eggNOG" id="COG0847">
    <property type="taxonomic scope" value="Bacteria"/>
</dbReference>
<reference evidence="4 5" key="1">
    <citation type="submission" date="2016-10" db="EMBL/GenBank/DDBJ databases">
        <title>Genome of airborne Acinetobacter sp. 5-2Ac02 in the hospital environment: Species near to Acinetobacter towneri.</title>
        <authorList>
            <person name="Barbosa B."/>
            <person name="Fernandez-Garcia L."/>
            <person name="Gato E."/>
            <person name="Leao R."/>
            <person name="Albano R."/>
            <person name="Fernandez B."/>
            <person name="Fernandez-Cuenca F."/>
            <person name="Marques E."/>
            <person name="Tomas M."/>
        </authorList>
    </citation>
    <scope>NUCLEOTIDE SEQUENCE [LARGE SCALE GENOMIC DNA]</scope>
    <source>
        <strain evidence="4 5">5-2Ac02</strain>
    </source>
</reference>
<accession>A0A1E8E576</accession>
<keyword evidence="2" id="KW-0269">Exonuclease</keyword>
<dbReference type="GO" id="GO:0006259">
    <property type="term" value="P:DNA metabolic process"/>
    <property type="evidence" value="ECO:0007669"/>
    <property type="project" value="UniProtKB-ARBA"/>
</dbReference>
<proteinExistence type="predicted"/>
<name>A0A1E8E576_9GAMM</name>
<sequence>MQAIILDTETHTLNGQPIEIAYAPIQIQDGKISLDKSQIFDQLYQVDEPISFAAMAVHHILESDLIDQPHYSSFELPAQTTYIIGHNIDYDIRALDKCGVDTSKIKAICTLALARRVWPNAEAHNISALIYMITKGSEKARDMIKKAHRADMDIILTANILMHEVHQLQIQSIEELYIASEEARIPHIINFGKHRGTAIANLPTDYVQWLLRQEDLDPYLRKALENTSILTL</sequence>
<keyword evidence="1" id="KW-0540">Nuclease</keyword>
<dbReference type="Gene3D" id="3.30.420.10">
    <property type="entry name" value="Ribonuclease H-like superfamily/Ribonuclease H"/>
    <property type="match status" value="1"/>
</dbReference>
<dbReference type="SMART" id="SM00479">
    <property type="entry name" value="EXOIII"/>
    <property type="match status" value="1"/>
</dbReference>
<gene>
    <name evidence="4" type="ORF">BJN41_01000</name>
</gene>
<dbReference type="AlphaFoldDB" id="A0A1E8E576"/>
<dbReference type="InterPro" id="IPR012337">
    <property type="entry name" value="RNaseH-like_sf"/>
</dbReference>
<comment type="caution">
    <text evidence="4">The sequence shown here is derived from an EMBL/GenBank/DDBJ whole genome shotgun (WGS) entry which is preliminary data.</text>
</comment>
<dbReference type="EMBL" id="MKQS01000001">
    <property type="protein sequence ID" value="OFE44734.1"/>
    <property type="molecule type" value="Genomic_DNA"/>
</dbReference>